<dbReference type="Gene3D" id="1.25.40.20">
    <property type="entry name" value="Ankyrin repeat-containing domain"/>
    <property type="match status" value="1"/>
</dbReference>
<evidence type="ECO:0000256" key="1">
    <source>
        <dbReference type="SAM" id="MobiDB-lite"/>
    </source>
</evidence>
<organism evidence="2 3">
    <name type="scientific">Karstenula rhodostoma CBS 690.94</name>
    <dbReference type="NCBI Taxonomy" id="1392251"/>
    <lineage>
        <taxon>Eukaryota</taxon>
        <taxon>Fungi</taxon>
        <taxon>Dikarya</taxon>
        <taxon>Ascomycota</taxon>
        <taxon>Pezizomycotina</taxon>
        <taxon>Dothideomycetes</taxon>
        <taxon>Pleosporomycetidae</taxon>
        <taxon>Pleosporales</taxon>
        <taxon>Massarineae</taxon>
        <taxon>Didymosphaeriaceae</taxon>
        <taxon>Karstenula</taxon>
    </lineage>
</organism>
<protein>
    <recommendedName>
        <fullName evidence="4">Ankyrin</fullName>
    </recommendedName>
</protein>
<evidence type="ECO:0000313" key="2">
    <source>
        <dbReference type="EMBL" id="KAF2445939.1"/>
    </source>
</evidence>
<dbReference type="OrthoDB" id="194358at2759"/>
<feature type="region of interest" description="Disordered" evidence="1">
    <location>
        <begin position="58"/>
        <end position="80"/>
    </location>
</feature>
<dbReference type="Proteomes" id="UP000799764">
    <property type="component" value="Unassembled WGS sequence"/>
</dbReference>
<accession>A0A9P4UBT0</accession>
<dbReference type="InterPro" id="IPR036770">
    <property type="entry name" value="Ankyrin_rpt-contain_sf"/>
</dbReference>
<sequence length="116" mass="13130">MRQAINAADLFGCTPLQYALRDGYQEVCQILLDASVIPSPQDFTRIRRLLGWVTQGAGSVEERRDGASSRESHVEDNREAPVGARWEGEFGLNDTIRDHRNKTALTLQNHIRHNMI</sequence>
<reference evidence="2" key="1">
    <citation type="journal article" date="2020" name="Stud. Mycol.">
        <title>101 Dothideomycetes genomes: a test case for predicting lifestyles and emergence of pathogens.</title>
        <authorList>
            <person name="Haridas S."/>
            <person name="Albert R."/>
            <person name="Binder M."/>
            <person name="Bloem J."/>
            <person name="Labutti K."/>
            <person name="Salamov A."/>
            <person name="Andreopoulos B."/>
            <person name="Baker S."/>
            <person name="Barry K."/>
            <person name="Bills G."/>
            <person name="Bluhm B."/>
            <person name="Cannon C."/>
            <person name="Castanera R."/>
            <person name="Culley D."/>
            <person name="Daum C."/>
            <person name="Ezra D."/>
            <person name="Gonzalez J."/>
            <person name="Henrissat B."/>
            <person name="Kuo A."/>
            <person name="Liang C."/>
            <person name="Lipzen A."/>
            <person name="Lutzoni F."/>
            <person name="Magnuson J."/>
            <person name="Mondo S."/>
            <person name="Nolan M."/>
            <person name="Ohm R."/>
            <person name="Pangilinan J."/>
            <person name="Park H.-J."/>
            <person name="Ramirez L."/>
            <person name="Alfaro M."/>
            <person name="Sun H."/>
            <person name="Tritt A."/>
            <person name="Yoshinaga Y."/>
            <person name="Zwiers L.-H."/>
            <person name="Turgeon B."/>
            <person name="Goodwin S."/>
            <person name="Spatafora J."/>
            <person name="Crous P."/>
            <person name="Grigoriev I."/>
        </authorList>
    </citation>
    <scope>NUCLEOTIDE SEQUENCE</scope>
    <source>
        <strain evidence="2">CBS 690.94</strain>
    </source>
</reference>
<dbReference type="SUPFAM" id="SSF48403">
    <property type="entry name" value="Ankyrin repeat"/>
    <property type="match status" value="1"/>
</dbReference>
<keyword evidence="3" id="KW-1185">Reference proteome</keyword>
<dbReference type="AlphaFoldDB" id="A0A9P4UBT0"/>
<gene>
    <name evidence="2" type="ORF">P171DRAFT_431313</name>
</gene>
<dbReference type="EMBL" id="MU001499">
    <property type="protein sequence ID" value="KAF2445939.1"/>
    <property type="molecule type" value="Genomic_DNA"/>
</dbReference>
<name>A0A9P4UBT0_9PLEO</name>
<feature type="compositionally biased region" description="Basic and acidic residues" evidence="1">
    <location>
        <begin position="60"/>
        <end position="79"/>
    </location>
</feature>
<evidence type="ECO:0008006" key="4">
    <source>
        <dbReference type="Google" id="ProtNLM"/>
    </source>
</evidence>
<proteinExistence type="predicted"/>
<evidence type="ECO:0000313" key="3">
    <source>
        <dbReference type="Proteomes" id="UP000799764"/>
    </source>
</evidence>
<comment type="caution">
    <text evidence="2">The sequence shown here is derived from an EMBL/GenBank/DDBJ whole genome shotgun (WGS) entry which is preliminary data.</text>
</comment>